<organism evidence="1 2">
    <name type="scientific">Scophthalmus maximus</name>
    <name type="common">Turbot</name>
    <name type="synonym">Psetta maxima</name>
    <dbReference type="NCBI Taxonomy" id="52904"/>
    <lineage>
        <taxon>Eukaryota</taxon>
        <taxon>Metazoa</taxon>
        <taxon>Chordata</taxon>
        <taxon>Craniata</taxon>
        <taxon>Vertebrata</taxon>
        <taxon>Euteleostomi</taxon>
        <taxon>Actinopterygii</taxon>
        <taxon>Neopterygii</taxon>
        <taxon>Teleostei</taxon>
        <taxon>Neoteleostei</taxon>
        <taxon>Acanthomorphata</taxon>
        <taxon>Carangaria</taxon>
        <taxon>Pleuronectiformes</taxon>
        <taxon>Pleuronectoidei</taxon>
        <taxon>Scophthalmidae</taxon>
        <taxon>Scophthalmus</taxon>
    </lineage>
</organism>
<accession>A0A2U9AVC6</accession>
<gene>
    <name evidence="1" type="ORF">SMAX5B_003913</name>
</gene>
<proteinExistence type="predicted"/>
<reference evidence="1 2" key="1">
    <citation type="submission" date="2017-12" db="EMBL/GenBank/DDBJ databases">
        <title>Integrating genomic resources of turbot (Scophthalmus maximus) in depth evaluation of genetic and physical mapping variation across individuals.</title>
        <authorList>
            <person name="Martinez P."/>
        </authorList>
    </citation>
    <scope>NUCLEOTIDE SEQUENCE [LARGE SCALE GENOMIC DNA]</scope>
</reference>
<dbReference type="Proteomes" id="UP000246464">
    <property type="component" value="Chromosome 1"/>
</dbReference>
<dbReference type="AlphaFoldDB" id="A0A2U9AVC6"/>
<sequence length="60" mass="6593">MFCSRERAALRTRALRGLVSAVIREQPLRNVYGVTFSWCLIGAATCREDDGLLTAGPAHD</sequence>
<evidence type="ECO:0000313" key="1">
    <source>
        <dbReference type="EMBL" id="AWO95613.1"/>
    </source>
</evidence>
<evidence type="ECO:0000313" key="2">
    <source>
        <dbReference type="Proteomes" id="UP000246464"/>
    </source>
</evidence>
<protein>
    <submittedName>
        <fullName evidence="1">Uncharacterized protein</fullName>
    </submittedName>
</protein>
<keyword evidence="2" id="KW-1185">Reference proteome</keyword>
<dbReference type="EMBL" id="CP026243">
    <property type="protein sequence ID" value="AWO95613.1"/>
    <property type="molecule type" value="Genomic_DNA"/>
</dbReference>
<name>A0A2U9AVC6_SCOMX</name>